<gene>
    <name evidence="2" type="ORF">BN1708_015332</name>
</gene>
<name>A0A0G4M3J0_VERLO</name>
<reference evidence="2 3" key="1">
    <citation type="submission" date="2015-05" db="EMBL/GenBank/DDBJ databases">
        <authorList>
            <person name="Wang D.B."/>
            <person name="Wang M."/>
        </authorList>
    </citation>
    <scope>NUCLEOTIDE SEQUENCE [LARGE SCALE GENOMIC DNA]</scope>
    <source>
        <strain evidence="2">VL1</strain>
    </source>
</reference>
<dbReference type="EMBL" id="CVQH01020863">
    <property type="protein sequence ID" value="CRK28836.1"/>
    <property type="molecule type" value="Genomic_DNA"/>
</dbReference>
<evidence type="ECO:0000313" key="3">
    <source>
        <dbReference type="Proteomes" id="UP000044602"/>
    </source>
</evidence>
<evidence type="ECO:0000313" key="2">
    <source>
        <dbReference type="EMBL" id="CRK28836.1"/>
    </source>
</evidence>
<dbReference type="AlphaFoldDB" id="A0A0G4M3J0"/>
<protein>
    <submittedName>
        <fullName evidence="2">Uncharacterized protein</fullName>
    </submittedName>
</protein>
<evidence type="ECO:0000256" key="1">
    <source>
        <dbReference type="SAM" id="MobiDB-lite"/>
    </source>
</evidence>
<organism evidence="2 3">
    <name type="scientific">Verticillium longisporum</name>
    <name type="common">Verticillium dahliae var. longisporum</name>
    <dbReference type="NCBI Taxonomy" id="100787"/>
    <lineage>
        <taxon>Eukaryota</taxon>
        <taxon>Fungi</taxon>
        <taxon>Dikarya</taxon>
        <taxon>Ascomycota</taxon>
        <taxon>Pezizomycotina</taxon>
        <taxon>Sordariomycetes</taxon>
        <taxon>Hypocreomycetidae</taxon>
        <taxon>Glomerellales</taxon>
        <taxon>Plectosphaerellaceae</taxon>
        <taxon>Verticillium</taxon>
    </lineage>
</organism>
<sequence>MERHGRAGETSEPKSHPINESPDRSKSTSYKNILGSEITAIDLSVQGPPVLFTRASNSWITSKWPSNLESGILFLSALGGFPDLQKPQRME</sequence>
<feature type="compositionally biased region" description="Basic and acidic residues" evidence="1">
    <location>
        <begin position="1"/>
        <end position="26"/>
    </location>
</feature>
<dbReference type="Proteomes" id="UP000044602">
    <property type="component" value="Unassembled WGS sequence"/>
</dbReference>
<feature type="region of interest" description="Disordered" evidence="1">
    <location>
        <begin position="1"/>
        <end position="29"/>
    </location>
</feature>
<proteinExistence type="predicted"/>
<accession>A0A0G4M3J0</accession>
<keyword evidence="3" id="KW-1185">Reference proteome</keyword>